<dbReference type="GO" id="GO:0009055">
    <property type="term" value="F:electron transfer activity"/>
    <property type="evidence" value="ECO:0007669"/>
    <property type="project" value="InterPro"/>
</dbReference>
<protein>
    <submittedName>
        <fullName evidence="8">Cytochrome c</fullName>
    </submittedName>
</protein>
<dbReference type="Gene3D" id="1.10.760.10">
    <property type="entry name" value="Cytochrome c-like domain"/>
    <property type="match status" value="1"/>
</dbReference>
<dbReference type="InterPro" id="IPR009056">
    <property type="entry name" value="Cyt_c-like_dom"/>
</dbReference>
<keyword evidence="5 6" id="KW-0408">Iron</keyword>
<keyword evidence="2 6" id="KW-0349">Heme</keyword>
<dbReference type="Pfam" id="PF00034">
    <property type="entry name" value="Cytochrom_C"/>
    <property type="match status" value="1"/>
</dbReference>
<dbReference type="STRING" id="93684.SAMN05421853_10148"/>
<gene>
    <name evidence="8" type="ORF">SAMN05421853_10148</name>
</gene>
<dbReference type="EMBL" id="FOXV01000001">
    <property type="protein sequence ID" value="SFP96186.1"/>
    <property type="molecule type" value="Genomic_DNA"/>
</dbReference>
<accession>A0A1I5UNK3</accession>
<dbReference type="PANTHER" id="PTHR11961">
    <property type="entry name" value="CYTOCHROME C"/>
    <property type="match status" value="1"/>
</dbReference>
<evidence type="ECO:0000256" key="2">
    <source>
        <dbReference type="ARBA" id="ARBA00022617"/>
    </source>
</evidence>
<dbReference type="PRINTS" id="PR00604">
    <property type="entry name" value="CYTCHRMECIAB"/>
</dbReference>
<evidence type="ECO:0000256" key="6">
    <source>
        <dbReference type="PROSITE-ProRule" id="PRU00433"/>
    </source>
</evidence>
<evidence type="ECO:0000256" key="5">
    <source>
        <dbReference type="ARBA" id="ARBA00023004"/>
    </source>
</evidence>
<keyword evidence="3 6" id="KW-0479">Metal-binding</keyword>
<evidence type="ECO:0000256" key="1">
    <source>
        <dbReference type="ARBA" id="ARBA00022448"/>
    </source>
</evidence>
<dbReference type="PROSITE" id="PS51007">
    <property type="entry name" value="CYTC"/>
    <property type="match status" value="1"/>
</dbReference>
<evidence type="ECO:0000313" key="8">
    <source>
        <dbReference type="EMBL" id="SFP96186.1"/>
    </source>
</evidence>
<organism evidence="8 9">
    <name type="scientific">Roseivivax halotolerans</name>
    <dbReference type="NCBI Taxonomy" id="93684"/>
    <lineage>
        <taxon>Bacteria</taxon>
        <taxon>Pseudomonadati</taxon>
        <taxon>Pseudomonadota</taxon>
        <taxon>Alphaproteobacteria</taxon>
        <taxon>Rhodobacterales</taxon>
        <taxon>Roseobacteraceae</taxon>
        <taxon>Roseivivax</taxon>
    </lineage>
</organism>
<sequence length="180" mass="19090">MFDTMTFTKIIGGFCGAFLVFLLGGWAAETVYHVGGSHGGEHAEGEEEVARGFPIEVAEEGGEAEEEEEVDFATLMENADAGAGERVFSACRACHQLEEGANAVGPYLYGVVGRDIGTADGYGSYSGALSEAGDVWTPENLNAFLENPRGWAPGTSMSYNGLSDPEDRANLIAYLDQTDD</sequence>
<evidence type="ECO:0000259" key="7">
    <source>
        <dbReference type="PROSITE" id="PS51007"/>
    </source>
</evidence>
<dbReference type="GO" id="GO:0020037">
    <property type="term" value="F:heme binding"/>
    <property type="evidence" value="ECO:0007669"/>
    <property type="project" value="InterPro"/>
</dbReference>
<evidence type="ECO:0000256" key="3">
    <source>
        <dbReference type="ARBA" id="ARBA00022723"/>
    </source>
</evidence>
<dbReference type="AlphaFoldDB" id="A0A1I5UNK3"/>
<keyword evidence="1" id="KW-0813">Transport</keyword>
<proteinExistence type="predicted"/>
<reference evidence="9" key="1">
    <citation type="submission" date="2016-10" db="EMBL/GenBank/DDBJ databases">
        <authorList>
            <person name="Varghese N."/>
            <person name="Submissions S."/>
        </authorList>
    </citation>
    <scope>NUCLEOTIDE SEQUENCE [LARGE SCALE GENOMIC DNA]</scope>
    <source>
        <strain evidence="9">JCM 10271</strain>
    </source>
</reference>
<evidence type="ECO:0000256" key="4">
    <source>
        <dbReference type="ARBA" id="ARBA00022982"/>
    </source>
</evidence>
<evidence type="ECO:0000313" key="9">
    <source>
        <dbReference type="Proteomes" id="UP000243106"/>
    </source>
</evidence>
<dbReference type="RefSeq" id="WP_093008800.1">
    <property type="nucleotide sequence ID" value="NZ_FOXV01000001.1"/>
</dbReference>
<name>A0A1I5UNK3_9RHOB</name>
<dbReference type="GO" id="GO:0046872">
    <property type="term" value="F:metal ion binding"/>
    <property type="evidence" value="ECO:0007669"/>
    <property type="project" value="UniProtKB-KW"/>
</dbReference>
<feature type="domain" description="Cytochrome c" evidence="7">
    <location>
        <begin position="79"/>
        <end position="179"/>
    </location>
</feature>
<dbReference type="SUPFAM" id="SSF46626">
    <property type="entry name" value="Cytochrome c"/>
    <property type="match status" value="1"/>
</dbReference>
<keyword evidence="9" id="KW-1185">Reference proteome</keyword>
<keyword evidence="4" id="KW-0249">Electron transport</keyword>
<dbReference type="Proteomes" id="UP000243106">
    <property type="component" value="Unassembled WGS sequence"/>
</dbReference>
<dbReference type="InterPro" id="IPR036909">
    <property type="entry name" value="Cyt_c-like_dom_sf"/>
</dbReference>
<dbReference type="InterPro" id="IPR002327">
    <property type="entry name" value="Cyt_c_1A/1B"/>
</dbReference>